<accession>A0ABP7KNZ1</accession>
<feature type="transmembrane region" description="Helical" evidence="5">
    <location>
        <begin position="353"/>
        <end position="371"/>
    </location>
</feature>
<feature type="transmembrane region" description="Helical" evidence="5">
    <location>
        <begin position="193"/>
        <end position="215"/>
    </location>
</feature>
<feature type="transmembrane region" description="Helical" evidence="5">
    <location>
        <begin position="377"/>
        <end position="397"/>
    </location>
</feature>
<dbReference type="InterPro" id="IPR011701">
    <property type="entry name" value="MFS"/>
</dbReference>
<evidence type="ECO:0000256" key="2">
    <source>
        <dbReference type="ARBA" id="ARBA00022692"/>
    </source>
</evidence>
<evidence type="ECO:0000256" key="3">
    <source>
        <dbReference type="ARBA" id="ARBA00022989"/>
    </source>
</evidence>
<feature type="transmembrane region" description="Helical" evidence="5">
    <location>
        <begin position="41"/>
        <end position="64"/>
    </location>
</feature>
<evidence type="ECO:0000313" key="8">
    <source>
        <dbReference type="Proteomes" id="UP001501803"/>
    </source>
</evidence>
<dbReference type="InterPro" id="IPR036259">
    <property type="entry name" value="MFS_trans_sf"/>
</dbReference>
<proteinExistence type="predicted"/>
<feature type="transmembrane region" description="Helical" evidence="5">
    <location>
        <begin position="107"/>
        <end position="126"/>
    </location>
</feature>
<feature type="transmembrane region" description="Helical" evidence="5">
    <location>
        <begin position="227"/>
        <end position="247"/>
    </location>
</feature>
<reference evidence="8" key="1">
    <citation type="journal article" date="2019" name="Int. J. Syst. Evol. Microbiol.">
        <title>The Global Catalogue of Microorganisms (GCM) 10K type strain sequencing project: providing services to taxonomists for standard genome sequencing and annotation.</title>
        <authorList>
            <consortium name="The Broad Institute Genomics Platform"/>
            <consortium name="The Broad Institute Genome Sequencing Center for Infectious Disease"/>
            <person name="Wu L."/>
            <person name="Ma J."/>
        </authorList>
    </citation>
    <scope>NUCLEOTIDE SEQUENCE [LARGE SCALE GENOMIC DNA]</scope>
    <source>
        <strain evidence="8">JCM 17021</strain>
    </source>
</reference>
<dbReference type="SUPFAM" id="SSF103473">
    <property type="entry name" value="MFS general substrate transporter"/>
    <property type="match status" value="1"/>
</dbReference>
<sequence length="479" mass="48684">MAEKTPNAAARDETGDTEIVTDAAPATANANEGVLSPRYRWISIGMCSLILLAAFESLAVTTIMPAVSADLNGQSLYALAFAGPLAVSVVGMVLAGNWSDRRGPRGALLVSVLLFTIGLIIAGTAQTMEVLVAGRLLHGFGGGGITVSLYVIVARVYPALLQPRIFAGFAAAWVVPSLIGPFLAGVVAEAFSWHWVFLGVVVLVVPALAMVLPAVRGLGQKPSPDAAPWSISRIAWSALAAIAVLALNLSADADGVFRWILPVASVAVLALAVRPLLPVGTLRAASGLPGVVLFRGLIAGAFFGAEIYIPYLLTDQYGLTPVYAGLGLTLGGVAWGLASQVQGRYAATLSHQACIRIGLALLGVGLVAAIVTTVFALPALVLILGWGVGGAGMGIMYPRTSVMALQSASPAEQGFTSSAISISDGIGSALSIALTAIVFVALTPFGGAWPFVGCFALAAAIGLLAAVTSGRASVAPHAA</sequence>
<feature type="transmembrane region" description="Helical" evidence="5">
    <location>
        <begin position="321"/>
        <end position="341"/>
    </location>
</feature>
<feature type="transmembrane region" description="Helical" evidence="5">
    <location>
        <begin position="418"/>
        <end position="442"/>
    </location>
</feature>
<evidence type="ECO:0000256" key="5">
    <source>
        <dbReference type="SAM" id="Phobius"/>
    </source>
</evidence>
<dbReference type="Gene3D" id="1.20.1250.20">
    <property type="entry name" value="MFS general substrate transporter like domains"/>
    <property type="match status" value="1"/>
</dbReference>
<feature type="transmembrane region" description="Helical" evidence="5">
    <location>
        <begin position="132"/>
        <end position="153"/>
    </location>
</feature>
<dbReference type="PANTHER" id="PTHR23501:SF154">
    <property type="entry name" value="MULTIDRUG-EFFLUX TRANSPORTER RV1634-RELATED"/>
    <property type="match status" value="1"/>
</dbReference>
<dbReference type="EMBL" id="BAABCN010000007">
    <property type="protein sequence ID" value="GAA3881931.1"/>
    <property type="molecule type" value="Genomic_DNA"/>
</dbReference>
<dbReference type="Proteomes" id="UP001501803">
    <property type="component" value="Unassembled WGS sequence"/>
</dbReference>
<evidence type="ECO:0000256" key="4">
    <source>
        <dbReference type="ARBA" id="ARBA00023136"/>
    </source>
</evidence>
<evidence type="ECO:0000313" key="7">
    <source>
        <dbReference type="EMBL" id="GAA3881931.1"/>
    </source>
</evidence>
<keyword evidence="2 5" id="KW-0812">Transmembrane</keyword>
<keyword evidence="8" id="KW-1185">Reference proteome</keyword>
<evidence type="ECO:0000259" key="6">
    <source>
        <dbReference type="PROSITE" id="PS50850"/>
    </source>
</evidence>
<dbReference type="PROSITE" id="PS50850">
    <property type="entry name" value="MFS"/>
    <property type="match status" value="1"/>
</dbReference>
<dbReference type="PANTHER" id="PTHR23501">
    <property type="entry name" value="MAJOR FACILITATOR SUPERFAMILY"/>
    <property type="match status" value="1"/>
</dbReference>
<feature type="transmembrane region" description="Helical" evidence="5">
    <location>
        <begin position="76"/>
        <end position="95"/>
    </location>
</feature>
<dbReference type="InterPro" id="IPR020846">
    <property type="entry name" value="MFS_dom"/>
</dbReference>
<feature type="domain" description="Major facilitator superfamily (MFS) profile" evidence="6">
    <location>
        <begin position="42"/>
        <end position="471"/>
    </location>
</feature>
<keyword evidence="4 5" id="KW-0472">Membrane</keyword>
<keyword evidence="3 5" id="KW-1133">Transmembrane helix</keyword>
<name>A0ABP7KNZ1_9MICO</name>
<feature type="transmembrane region" description="Helical" evidence="5">
    <location>
        <begin position="165"/>
        <end position="187"/>
    </location>
</feature>
<dbReference type="PRINTS" id="PR01036">
    <property type="entry name" value="TCRTETB"/>
</dbReference>
<dbReference type="Pfam" id="PF07690">
    <property type="entry name" value="MFS_1"/>
    <property type="match status" value="1"/>
</dbReference>
<evidence type="ECO:0000256" key="1">
    <source>
        <dbReference type="ARBA" id="ARBA00004651"/>
    </source>
</evidence>
<feature type="transmembrane region" description="Helical" evidence="5">
    <location>
        <begin position="289"/>
        <end position="309"/>
    </location>
</feature>
<dbReference type="RefSeq" id="WP_345067118.1">
    <property type="nucleotide sequence ID" value="NZ_BAABCN010000007.1"/>
</dbReference>
<feature type="transmembrane region" description="Helical" evidence="5">
    <location>
        <begin position="259"/>
        <end position="277"/>
    </location>
</feature>
<gene>
    <name evidence="7" type="ORF">GCM10022381_25220</name>
</gene>
<comment type="subcellular location">
    <subcellularLocation>
        <location evidence="1">Cell membrane</location>
        <topology evidence="1">Multi-pass membrane protein</topology>
    </subcellularLocation>
</comment>
<organism evidence="7 8">
    <name type="scientific">Leifsonia kafniensis</name>
    <dbReference type="NCBI Taxonomy" id="475957"/>
    <lineage>
        <taxon>Bacteria</taxon>
        <taxon>Bacillati</taxon>
        <taxon>Actinomycetota</taxon>
        <taxon>Actinomycetes</taxon>
        <taxon>Micrococcales</taxon>
        <taxon>Microbacteriaceae</taxon>
        <taxon>Leifsonia</taxon>
    </lineage>
</organism>
<protein>
    <submittedName>
        <fullName evidence="7">MFS transporter</fullName>
    </submittedName>
</protein>
<feature type="transmembrane region" description="Helical" evidence="5">
    <location>
        <begin position="448"/>
        <end position="467"/>
    </location>
</feature>
<comment type="caution">
    <text evidence="7">The sequence shown here is derived from an EMBL/GenBank/DDBJ whole genome shotgun (WGS) entry which is preliminary data.</text>
</comment>